<evidence type="ECO:0000256" key="6">
    <source>
        <dbReference type="ARBA" id="ARBA00023125"/>
    </source>
</evidence>
<name>A0A1H1A1H8_9BURK</name>
<keyword evidence="7" id="KW-0804">Transcription</keyword>
<evidence type="ECO:0000313" key="9">
    <source>
        <dbReference type="EMBL" id="SDQ33515.1"/>
    </source>
</evidence>
<evidence type="ECO:0000313" key="10">
    <source>
        <dbReference type="Proteomes" id="UP000199365"/>
    </source>
</evidence>
<keyword evidence="3" id="KW-0808">Transferase</keyword>
<keyword evidence="10" id="KW-1185">Reference proteome</keyword>
<evidence type="ECO:0000256" key="4">
    <source>
        <dbReference type="ARBA" id="ARBA00022898"/>
    </source>
</evidence>
<accession>A0A1H1A1H8</accession>
<dbReference type="PANTHER" id="PTHR46577:SF2">
    <property type="entry name" value="TRANSCRIPTIONAL REGULATORY PROTEIN"/>
    <property type="match status" value="1"/>
</dbReference>
<dbReference type="InterPro" id="IPR015422">
    <property type="entry name" value="PyrdxlP-dep_Trfase_small"/>
</dbReference>
<dbReference type="EMBL" id="FNKX01000001">
    <property type="protein sequence ID" value="SDQ33515.1"/>
    <property type="molecule type" value="Genomic_DNA"/>
</dbReference>
<dbReference type="Gene3D" id="3.40.640.10">
    <property type="entry name" value="Type I PLP-dependent aspartate aminotransferase-like (Major domain)"/>
    <property type="match status" value="1"/>
</dbReference>
<dbReference type="InterPro" id="IPR015421">
    <property type="entry name" value="PyrdxlP-dep_Trfase_major"/>
</dbReference>
<dbReference type="AlphaFoldDB" id="A0A1H1A1H8"/>
<evidence type="ECO:0000256" key="2">
    <source>
        <dbReference type="ARBA" id="ARBA00022576"/>
    </source>
</evidence>
<dbReference type="Gene3D" id="3.90.1150.10">
    <property type="entry name" value="Aspartate Aminotransferase, domain 1"/>
    <property type="match status" value="1"/>
</dbReference>
<keyword evidence="2" id="KW-0032">Aminotransferase</keyword>
<organism evidence="9 10">
    <name type="scientific">Paraburkholderia tuberum</name>
    <dbReference type="NCBI Taxonomy" id="157910"/>
    <lineage>
        <taxon>Bacteria</taxon>
        <taxon>Pseudomonadati</taxon>
        <taxon>Pseudomonadota</taxon>
        <taxon>Betaproteobacteria</taxon>
        <taxon>Burkholderiales</taxon>
        <taxon>Burkholderiaceae</taxon>
        <taxon>Paraburkholderia</taxon>
    </lineage>
</organism>
<protein>
    <submittedName>
        <fullName evidence="9">Transcriptional regulator, GntR family</fullName>
    </submittedName>
</protein>
<dbReference type="GO" id="GO:0003677">
    <property type="term" value="F:DNA binding"/>
    <property type="evidence" value="ECO:0007669"/>
    <property type="project" value="UniProtKB-KW"/>
</dbReference>
<feature type="domain" description="HTH gntR-type" evidence="8">
    <location>
        <begin position="12"/>
        <end position="80"/>
    </location>
</feature>
<dbReference type="STRING" id="157910.SAMN05445850_0301"/>
<dbReference type="InterPro" id="IPR004839">
    <property type="entry name" value="Aminotransferase_I/II_large"/>
</dbReference>
<dbReference type="SUPFAM" id="SSF46785">
    <property type="entry name" value="Winged helix' DNA-binding domain"/>
    <property type="match status" value="1"/>
</dbReference>
<dbReference type="FunFam" id="3.40.640.10:FF:000023">
    <property type="entry name" value="Transcriptional regulator, GntR family"/>
    <property type="match status" value="1"/>
</dbReference>
<dbReference type="InterPro" id="IPR036388">
    <property type="entry name" value="WH-like_DNA-bd_sf"/>
</dbReference>
<evidence type="ECO:0000256" key="1">
    <source>
        <dbReference type="ARBA" id="ARBA00005384"/>
    </source>
</evidence>
<dbReference type="PROSITE" id="PS50949">
    <property type="entry name" value="HTH_GNTR"/>
    <property type="match status" value="1"/>
</dbReference>
<dbReference type="Pfam" id="PF00155">
    <property type="entry name" value="Aminotran_1_2"/>
    <property type="match status" value="1"/>
</dbReference>
<dbReference type="InterPro" id="IPR036390">
    <property type="entry name" value="WH_DNA-bd_sf"/>
</dbReference>
<sequence>MPEAARIHPNRMKLYEKLADEITEAVRRGVFAAGERVASVRQASQQHGVSIKTVLHAYALLESRGIVESRPQSGYFVRDAAARALAPAPAAARAGRKSAPPPVPATVDVSRLVLSTLRSIRAHDAVPFGSPYPDPSLFPWRRINQYANAIARRHASWNLIDDLPPGNPELIRQIARRYAENGLPVDPGEIVITLGATEAINLSLQAVAKPGDTVAVESPTYYAMLHAIERLGMRAIEVATHPVDGIDIDALAKAIARQKIAACMVMPNFQNPLGFCMSDERKRQLVELLAAHEIPAIENDVYQELYFGDTRPSTLKTFDTQGLVLHCASFSKSLTASYRIGWALPGRYRAQVEKLKFLNTLTTPSVPQIAVADYLRQDGYDRHLRHLRRVYRQQASIMSALVLRFFPVGTRVSTPRGGYVLWVELPVAIDSMRLYQAALERGITVGPGMMFSTRNDFRHFIRLNYSYPWTAQAEAALKTLGELATAMA</sequence>
<evidence type="ECO:0000256" key="5">
    <source>
        <dbReference type="ARBA" id="ARBA00023015"/>
    </source>
</evidence>
<evidence type="ECO:0000256" key="7">
    <source>
        <dbReference type="ARBA" id="ARBA00023163"/>
    </source>
</evidence>
<dbReference type="SMART" id="SM00345">
    <property type="entry name" value="HTH_GNTR"/>
    <property type="match status" value="1"/>
</dbReference>
<dbReference type="Proteomes" id="UP000199365">
    <property type="component" value="Unassembled WGS sequence"/>
</dbReference>
<keyword evidence="6" id="KW-0238">DNA-binding</keyword>
<proteinExistence type="inferred from homology"/>
<evidence type="ECO:0000256" key="3">
    <source>
        <dbReference type="ARBA" id="ARBA00022679"/>
    </source>
</evidence>
<keyword evidence="4" id="KW-0663">Pyridoxal phosphate</keyword>
<dbReference type="CDD" id="cd07377">
    <property type="entry name" value="WHTH_GntR"/>
    <property type="match status" value="1"/>
</dbReference>
<keyword evidence="5" id="KW-0805">Transcription regulation</keyword>
<gene>
    <name evidence="9" type="ORF">SAMN05445850_0301</name>
</gene>
<dbReference type="InterPro" id="IPR000524">
    <property type="entry name" value="Tscrpt_reg_HTH_GntR"/>
</dbReference>
<dbReference type="PANTHER" id="PTHR46577">
    <property type="entry name" value="HTH-TYPE TRANSCRIPTIONAL REGULATORY PROTEIN GABR"/>
    <property type="match status" value="1"/>
</dbReference>
<dbReference type="SUPFAM" id="SSF53383">
    <property type="entry name" value="PLP-dependent transferases"/>
    <property type="match status" value="1"/>
</dbReference>
<dbReference type="CDD" id="cd00609">
    <property type="entry name" value="AAT_like"/>
    <property type="match status" value="1"/>
</dbReference>
<dbReference type="Gene3D" id="1.10.10.10">
    <property type="entry name" value="Winged helix-like DNA-binding domain superfamily/Winged helix DNA-binding domain"/>
    <property type="match status" value="1"/>
</dbReference>
<dbReference type="InterPro" id="IPR051446">
    <property type="entry name" value="HTH_trans_reg/aminotransferase"/>
</dbReference>
<reference evidence="10" key="1">
    <citation type="submission" date="2016-10" db="EMBL/GenBank/DDBJ databases">
        <authorList>
            <person name="Varghese N."/>
            <person name="Submissions S."/>
        </authorList>
    </citation>
    <scope>NUCLEOTIDE SEQUENCE [LARGE SCALE GENOMIC DNA]</scope>
    <source>
        <strain evidence="10">DUS833</strain>
    </source>
</reference>
<dbReference type="GO" id="GO:0008483">
    <property type="term" value="F:transaminase activity"/>
    <property type="evidence" value="ECO:0007669"/>
    <property type="project" value="UniProtKB-KW"/>
</dbReference>
<dbReference type="InterPro" id="IPR015424">
    <property type="entry name" value="PyrdxlP-dep_Trfase"/>
</dbReference>
<evidence type="ECO:0000259" key="8">
    <source>
        <dbReference type="PROSITE" id="PS50949"/>
    </source>
</evidence>
<dbReference type="GO" id="GO:0003700">
    <property type="term" value="F:DNA-binding transcription factor activity"/>
    <property type="evidence" value="ECO:0007669"/>
    <property type="project" value="InterPro"/>
</dbReference>
<dbReference type="Pfam" id="PF00392">
    <property type="entry name" value="GntR"/>
    <property type="match status" value="1"/>
</dbReference>
<dbReference type="GO" id="GO:0030170">
    <property type="term" value="F:pyridoxal phosphate binding"/>
    <property type="evidence" value="ECO:0007669"/>
    <property type="project" value="InterPro"/>
</dbReference>
<comment type="similarity">
    <text evidence="1">In the C-terminal section; belongs to the class-I pyridoxal-phosphate-dependent aminotransferase family.</text>
</comment>